<dbReference type="OrthoDB" id="9809379at2"/>
<dbReference type="InterPro" id="IPR037219">
    <property type="entry name" value="Peptidase_M41-like"/>
</dbReference>
<dbReference type="InterPro" id="IPR011546">
    <property type="entry name" value="Pept_M41_FtsH_extracell"/>
</dbReference>
<evidence type="ECO:0000259" key="17">
    <source>
        <dbReference type="SMART" id="SM00382"/>
    </source>
</evidence>
<keyword evidence="6 15" id="KW-0479">Metal-binding</keyword>
<evidence type="ECO:0000256" key="13">
    <source>
        <dbReference type="ARBA" id="ARBA00023136"/>
    </source>
</evidence>
<keyword evidence="18" id="KW-0132">Cell division</keyword>
<evidence type="ECO:0000256" key="2">
    <source>
        <dbReference type="ARBA" id="ARBA00010044"/>
    </source>
</evidence>
<dbReference type="NCBIfam" id="TIGR01241">
    <property type="entry name" value="FtsH_fam"/>
    <property type="match status" value="1"/>
</dbReference>
<dbReference type="PANTHER" id="PTHR23076">
    <property type="entry name" value="METALLOPROTEASE M41 FTSH"/>
    <property type="match status" value="1"/>
</dbReference>
<dbReference type="RefSeq" id="WP_113290708.1">
    <property type="nucleotide sequence ID" value="NZ_QNTQ01000023.1"/>
</dbReference>
<keyword evidence="13 15" id="KW-0472">Membrane</keyword>
<comment type="subcellular location">
    <subcellularLocation>
        <location evidence="15">Cell membrane</location>
        <topology evidence="15">Multi-pass membrane protein</topology>
        <orientation evidence="15">Cytoplasmic side</orientation>
    </subcellularLocation>
    <subcellularLocation>
        <location evidence="1">Membrane</location>
    </subcellularLocation>
</comment>
<dbReference type="Pfam" id="PF17862">
    <property type="entry name" value="AAA_lid_3"/>
    <property type="match status" value="1"/>
</dbReference>
<feature type="transmembrane region" description="Helical" evidence="15">
    <location>
        <begin position="9"/>
        <end position="27"/>
    </location>
</feature>
<dbReference type="Gene3D" id="1.20.58.760">
    <property type="entry name" value="Peptidase M41"/>
    <property type="match status" value="1"/>
</dbReference>
<dbReference type="GO" id="GO:0004222">
    <property type="term" value="F:metalloendopeptidase activity"/>
    <property type="evidence" value="ECO:0007669"/>
    <property type="project" value="InterPro"/>
</dbReference>
<feature type="binding site" evidence="15">
    <location>
        <position position="420"/>
    </location>
    <ligand>
        <name>Zn(2+)</name>
        <dbReference type="ChEBI" id="CHEBI:29105"/>
        <note>catalytic</note>
    </ligand>
</feature>
<dbReference type="Gene3D" id="3.40.50.300">
    <property type="entry name" value="P-loop containing nucleotide triphosphate hydrolases"/>
    <property type="match status" value="1"/>
</dbReference>
<evidence type="ECO:0000256" key="7">
    <source>
        <dbReference type="ARBA" id="ARBA00022741"/>
    </source>
</evidence>
<evidence type="ECO:0000256" key="1">
    <source>
        <dbReference type="ARBA" id="ARBA00004370"/>
    </source>
</evidence>
<dbReference type="InterPro" id="IPR003960">
    <property type="entry name" value="ATPase_AAA_CS"/>
</dbReference>
<comment type="similarity">
    <text evidence="16">Belongs to the AAA ATPase family.</text>
</comment>
<dbReference type="GO" id="GO:0005886">
    <property type="term" value="C:plasma membrane"/>
    <property type="evidence" value="ECO:0007669"/>
    <property type="project" value="UniProtKB-SubCell"/>
</dbReference>
<dbReference type="GO" id="GO:0005524">
    <property type="term" value="F:ATP binding"/>
    <property type="evidence" value="ECO:0007669"/>
    <property type="project" value="UniProtKB-UniRule"/>
</dbReference>
<comment type="similarity">
    <text evidence="2 15">In the C-terminal section; belongs to the peptidase M41 family.</text>
</comment>
<accession>A0A365U4M0</accession>
<dbReference type="Gene3D" id="3.30.720.210">
    <property type="match status" value="1"/>
</dbReference>
<comment type="subunit">
    <text evidence="15">Homohexamer.</text>
</comment>
<name>A0A365U4M0_9RHOB</name>
<keyword evidence="19" id="KW-1185">Reference proteome</keyword>
<keyword evidence="4 15" id="KW-0645">Protease</keyword>
<dbReference type="GO" id="GO:0008270">
    <property type="term" value="F:zinc ion binding"/>
    <property type="evidence" value="ECO:0007669"/>
    <property type="project" value="UniProtKB-UniRule"/>
</dbReference>
<keyword evidence="11 15" id="KW-1133">Transmembrane helix</keyword>
<feature type="binding site" evidence="15">
    <location>
        <position position="424"/>
    </location>
    <ligand>
        <name>Zn(2+)</name>
        <dbReference type="ChEBI" id="CHEBI:29105"/>
        <note>catalytic</note>
    </ligand>
</feature>
<dbReference type="SUPFAM" id="SSF52540">
    <property type="entry name" value="P-loop containing nucleoside triphosphate hydrolases"/>
    <property type="match status" value="1"/>
</dbReference>
<dbReference type="FunFam" id="3.40.50.300:FF:000001">
    <property type="entry name" value="ATP-dependent zinc metalloprotease FtsH"/>
    <property type="match status" value="1"/>
</dbReference>
<organism evidence="18 19">
    <name type="scientific">Rhodosalinus halophilus</name>
    <dbReference type="NCBI Taxonomy" id="2259333"/>
    <lineage>
        <taxon>Bacteria</taxon>
        <taxon>Pseudomonadati</taxon>
        <taxon>Pseudomonadota</taxon>
        <taxon>Alphaproteobacteria</taxon>
        <taxon>Rhodobacterales</taxon>
        <taxon>Paracoccaceae</taxon>
        <taxon>Rhodosalinus</taxon>
    </lineage>
</organism>
<dbReference type="FunFam" id="1.20.58.760:FF:000001">
    <property type="entry name" value="ATP-dependent zinc metalloprotease FtsH"/>
    <property type="match status" value="1"/>
</dbReference>
<evidence type="ECO:0000256" key="10">
    <source>
        <dbReference type="ARBA" id="ARBA00022840"/>
    </source>
</evidence>
<keyword evidence="5 15" id="KW-0812">Transmembrane</keyword>
<evidence type="ECO:0000256" key="5">
    <source>
        <dbReference type="ARBA" id="ARBA00022692"/>
    </source>
</evidence>
<reference evidence="18 19" key="1">
    <citation type="submission" date="2018-07" db="EMBL/GenBank/DDBJ databases">
        <title>Rhodosalinus sp. strain E84T genomic sequence and assembly.</title>
        <authorList>
            <person name="Liu Z.-W."/>
            <person name="Lu D.-C."/>
        </authorList>
    </citation>
    <scope>NUCLEOTIDE SEQUENCE [LARGE SCALE GENOMIC DNA]</scope>
    <source>
        <strain evidence="18 19">E84</strain>
    </source>
</reference>
<gene>
    <name evidence="15" type="primary">ftsH</name>
    <name evidence="18" type="ORF">DRV85_17170</name>
</gene>
<comment type="similarity">
    <text evidence="14 15">In the central section; belongs to the AAA ATPase family.</text>
</comment>
<evidence type="ECO:0000256" key="14">
    <source>
        <dbReference type="ARBA" id="ARBA00061570"/>
    </source>
</evidence>
<evidence type="ECO:0000256" key="11">
    <source>
        <dbReference type="ARBA" id="ARBA00022989"/>
    </source>
</evidence>
<comment type="function">
    <text evidence="15">Acts as a processive, ATP-dependent zinc metallopeptidase for both cytoplasmic and membrane proteins. Plays a role in the quality control of integral membrane proteins.</text>
</comment>
<evidence type="ECO:0000313" key="19">
    <source>
        <dbReference type="Proteomes" id="UP000253370"/>
    </source>
</evidence>
<feature type="binding site" evidence="15">
    <location>
        <begin position="197"/>
        <end position="204"/>
    </location>
    <ligand>
        <name>ATP</name>
        <dbReference type="ChEBI" id="CHEBI:30616"/>
    </ligand>
</feature>
<keyword evidence="3 15" id="KW-1003">Cell membrane</keyword>
<dbReference type="GO" id="GO:0006508">
    <property type="term" value="P:proteolysis"/>
    <property type="evidence" value="ECO:0007669"/>
    <property type="project" value="UniProtKB-KW"/>
</dbReference>
<evidence type="ECO:0000256" key="6">
    <source>
        <dbReference type="ARBA" id="ARBA00022723"/>
    </source>
</evidence>
<keyword evidence="9 15" id="KW-0862">Zinc</keyword>
<dbReference type="InterPro" id="IPR027417">
    <property type="entry name" value="P-loop_NTPase"/>
</dbReference>
<evidence type="ECO:0000256" key="16">
    <source>
        <dbReference type="RuleBase" id="RU003651"/>
    </source>
</evidence>
<feature type="transmembrane region" description="Helical" evidence="15">
    <location>
        <begin position="101"/>
        <end position="122"/>
    </location>
</feature>
<keyword evidence="18" id="KW-0131">Cell cycle</keyword>
<dbReference type="InterPro" id="IPR041569">
    <property type="entry name" value="AAA_lid_3"/>
</dbReference>
<evidence type="ECO:0000256" key="3">
    <source>
        <dbReference type="ARBA" id="ARBA00022475"/>
    </source>
</evidence>
<feature type="domain" description="AAA+ ATPase" evidence="17">
    <location>
        <begin position="189"/>
        <end position="329"/>
    </location>
</feature>
<evidence type="ECO:0000313" key="18">
    <source>
        <dbReference type="EMBL" id="RBI83015.1"/>
    </source>
</evidence>
<dbReference type="InterPro" id="IPR000642">
    <property type="entry name" value="Peptidase_M41"/>
</dbReference>
<dbReference type="GO" id="GO:0051301">
    <property type="term" value="P:cell division"/>
    <property type="evidence" value="ECO:0007669"/>
    <property type="project" value="UniProtKB-KW"/>
</dbReference>
<dbReference type="GO" id="GO:0004176">
    <property type="term" value="F:ATP-dependent peptidase activity"/>
    <property type="evidence" value="ECO:0007669"/>
    <property type="project" value="InterPro"/>
</dbReference>
<dbReference type="PANTHER" id="PTHR23076:SF97">
    <property type="entry name" value="ATP-DEPENDENT ZINC METALLOPROTEASE YME1L1"/>
    <property type="match status" value="1"/>
</dbReference>
<feature type="binding site" evidence="15">
    <location>
        <position position="497"/>
    </location>
    <ligand>
        <name>Zn(2+)</name>
        <dbReference type="ChEBI" id="CHEBI:29105"/>
        <note>catalytic</note>
    </ligand>
</feature>
<evidence type="ECO:0000256" key="12">
    <source>
        <dbReference type="ARBA" id="ARBA00023049"/>
    </source>
</evidence>
<dbReference type="GO" id="GO:0016887">
    <property type="term" value="F:ATP hydrolysis activity"/>
    <property type="evidence" value="ECO:0007669"/>
    <property type="project" value="UniProtKB-UniRule"/>
</dbReference>
<dbReference type="Proteomes" id="UP000253370">
    <property type="component" value="Unassembled WGS sequence"/>
</dbReference>
<keyword evidence="10 15" id="KW-0067">ATP-binding</keyword>
<dbReference type="GO" id="GO:0030163">
    <property type="term" value="P:protein catabolic process"/>
    <property type="evidence" value="ECO:0007669"/>
    <property type="project" value="UniProtKB-UniRule"/>
</dbReference>
<dbReference type="Pfam" id="PF00004">
    <property type="entry name" value="AAA"/>
    <property type="match status" value="1"/>
</dbReference>
<comment type="cofactor">
    <cofactor evidence="15">
        <name>Zn(2+)</name>
        <dbReference type="ChEBI" id="CHEBI:29105"/>
    </cofactor>
    <text evidence="15">Binds 1 zinc ion per subunit.</text>
</comment>
<keyword evidence="8 15" id="KW-0378">Hydrolase</keyword>
<dbReference type="InterPro" id="IPR003959">
    <property type="entry name" value="ATPase_AAA_core"/>
</dbReference>
<keyword evidence="12 15" id="KW-0482">Metalloprotease</keyword>
<sequence length="611" mass="66459">MDRKTDFHIWYWVLAFLAVVLIQSYFAETSDVAPISYSQFEDYLAEGRIASVTVGTDTITGRFESPVDGHGQFVTTLVDPSVMERLEDADVEVSGRRDNTWLAVVLSWVVPAFVFFALWMLVIRRVADRQGFGGGVMQIGKSHAKVYMETETGVTFADVAGVDEAKAELEEVVDFLRNPEEYGKLGARIPKGVLLVGPPGTGKTLLARAVAGEAGVTFFSISGSEFVEMFVGVGAARVRDLFEQARRAAPAIIFVDELDALGRARTAGQMPGGHDEREQTLNQLLAELDGFDPSSGVVLLAATNRPEILDPALLRAGRFDRQVLVDRPDKKGRIAILKVHMRKVKLAPDVEAEKVAALTPGFSGADLANLVNEAALLATRRRGAAVTMADFNAAVERIIAGLEKKNRVLNPREREIVAHHEMGHALVALALPGVDPVQKVSIIPRGIGALGYTIQRPTEDRFLMTRDELENKIAVLMGGRAAEQLVFGHLSTGAADDLVKATDIARSMVARYGMDADLGHVSYDSERPGFLGTGDQASWLNRRYSEATAERMDAAVKTLVDDIFERTLAVLRANRALLEESAARLLEIETLDEDDIAAIRAKVVAPKAEAA</sequence>
<evidence type="ECO:0000256" key="9">
    <source>
        <dbReference type="ARBA" id="ARBA00022833"/>
    </source>
</evidence>
<dbReference type="CDD" id="cd19501">
    <property type="entry name" value="RecA-like_FtsH"/>
    <property type="match status" value="1"/>
</dbReference>
<dbReference type="FunFam" id="1.10.8.60:FF:000001">
    <property type="entry name" value="ATP-dependent zinc metalloprotease FtsH"/>
    <property type="match status" value="1"/>
</dbReference>
<protein>
    <recommendedName>
        <fullName evidence="15">ATP-dependent zinc metalloprotease FtsH</fullName>
        <ecNumber evidence="15">3.4.24.-</ecNumber>
    </recommendedName>
</protein>
<dbReference type="PROSITE" id="PS00674">
    <property type="entry name" value="AAA"/>
    <property type="match status" value="1"/>
</dbReference>
<dbReference type="SUPFAM" id="SSF140990">
    <property type="entry name" value="FtsH protease domain-like"/>
    <property type="match status" value="1"/>
</dbReference>
<dbReference type="Gene3D" id="1.10.8.60">
    <property type="match status" value="1"/>
</dbReference>
<dbReference type="EC" id="3.4.24.-" evidence="15"/>
<proteinExistence type="inferred from homology"/>
<comment type="caution">
    <text evidence="18">The sequence shown here is derived from an EMBL/GenBank/DDBJ whole genome shotgun (WGS) entry which is preliminary data.</text>
</comment>
<dbReference type="HAMAP" id="MF_01458">
    <property type="entry name" value="FtsH"/>
    <property type="match status" value="1"/>
</dbReference>
<dbReference type="InterPro" id="IPR005936">
    <property type="entry name" value="FtsH"/>
</dbReference>
<dbReference type="EMBL" id="QNTQ01000023">
    <property type="protein sequence ID" value="RBI83015.1"/>
    <property type="molecule type" value="Genomic_DNA"/>
</dbReference>
<feature type="active site" evidence="15">
    <location>
        <position position="421"/>
    </location>
</feature>
<keyword evidence="7 15" id="KW-0547">Nucleotide-binding</keyword>
<evidence type="ECO:0000256" key="15">
    <source>
        <dbReference type="HAMAP-Rule" id="MF_01458"/>
    </source>
</evidence>
<dbReference type="Pfam" id="PF06480">
    <property type="entry name" value="FtsH_ext"/>
    <property type="match status" value="1"/>
</dbReference>
<dbReference type="SMART" id="SM00382">
    <property type="entry name" value="AAA"/>
    <property type="match status" value="1"/>
</dbReference>
<evidence type="ECO:0000256" key="4">
    <source>
        <dbReference type="ARBA" id="ARBA00022670"/>
    </source>
</evidence>
<dbReference type="AlphaFoldDB" id="A0A365U4M0"/>
<evidence type="ECO:0000256" key="8">
    <source>
        <dbReference type="ARBA" id="ARBA00022801"/>
    </source>
</evidence>
<dbReference type="InterPro" id="IPR003593">
    <property type="entry name" value="AAA+_ATPase"/>
</dbReference>
<dbReference type="Pfam" id="PF01434">
    <property type="entry name" value="Peptidase_M41"/>
    <property type="match status" value="1"/>
</dbReference>